<dbReference type="EC" id="2.6.1.-" evidence="6"/>
<gene>
    <name evidence="8" type="ORF">C4541_05615</name>
</gene>
<dbReference type="Proteomes" id="UP000266426">
    <property type="component" value="Unassembled WGS sequence"/>
</dbReference>
<dbReference type="InterPro" id="IPR050596">
    <property type="entry name" value="AspAT/PAT-like"/>
</dbReference>
<dbReference type="InterPro" id="IPR004838">
    <property type="entry name" value="NHTrfase_class1_PyrdxlP-BS"/>
</dbReference>
<dbReference type="InterPro" id="IPR015422">
    <property type="entry name" value="PyrdxlP-dep_Trfase_small"/>
</dbReference>
<dbReference type="PROSITE" id="PS00105">
    <property type="entry name" value="AA_TRANSFER_CLASS_1"/>
    <property type="match status" value="1"/>
</dbReference>
<comment type="similarity">
    <text evidence="2 6">Belongs to the class-I pyridoxal-phosphate-dependent aminotransferase family.</text>
</comment>
<evidence type="ECO:0000256" key="6">
    <source>
        <dbReference type="RuleBase" id="RU000481"/>
    </source>
</evidence>
<name>A0A3A4R0H3_9BACT</name>
<sequence>MNIAERVKNVSPSLTLAITAKAKAMKKQGLDVIGFGAGEPDFDTPDYIKQAAIESLQKGFTKYTPVTGTVELKQAICQKFKTENNLDYATENIAVSCGAKHSLYNLFQVIVNPGDEVLIPTPYWVSYPDQVILAGGKPVYIHTTQEDNYKITPALLKSSITPKTKALIINSPSNPSGAMYTADELAAIAEVCVERSLPVVSDEIYEHLAYEFAHVSIASISPEMKKLTAVVNGVSKSYSMTGWRIGYLAAEKEIIKGIDNVQGHSTSNPTSFAQPATETALRGGLEFVHMMKKEFKARRDYMVQKLNSIKGISCLMPEGAFYAFPDISALGKGSMEFCDALLEKAHVAAVPGIAFGHNSNIRLSYACSMESIKKGLDRLEDFVNKNF</sequence>
<feature type="domain" description="Aminotransferase class I/classII large" evidence="7">
    <location>
        <begin position="31"/>
        <end position="379"/>
    </location>
</feature>
<dbReference type="InterPro" id="IPR015421">
    <property type="entry name" value="PyrdxlP-dep_Trfase_major"/>
</dbReference>
<evidence type="ECO:0000259" key="7">
    <source>
        <dbReference type="Pfam" id="PF00155"/>
    </source>
</evidence>
<dbReference type="PANTHER" id="PTHR46383:SF1">
    <property type="entry name" value="ASPARTATE AMINOTRANSFERASE"/>
    <property type="match status" value="1"/>
</dbReference>
<protein>
    <recommendedName>
        <fullName evidence="6">Aminotransferase</fullName>
        <ecNumber evidence="6">2.6.1.-</ecNumber>
    </recommendedName>
</protein>
<keyword evidence="4 6" id="KW-0808">Transferase</keyword>
<organism evidence="8 9">
    <name type="scientific">Candidatus Auribacter fodinae</name>
    <dbReference type="NCBI Taxonomy" id="2093366"/>
    <lineage>
        <taxon>Bacteria</taxon>
        <taxon>Pseudomonadati</taxon>
        <taxon>Candidatus Auribacterota</taxon>
        <taxon>Candidatus Auribacteria</taxon>
        <taxon>Candidatus Auribacterales</taxon>
        <taxon>Candidatus Auribacteraceae</taxon>
        <taxon>Candidatus Auribacter</taxon>
    </lineage>
</organism>
<evidence type="ECO:0000313" key="9">
    <source>
        <dbReference type="Proteomes" id="UP000266426"/>
    </source>
</evidence>
<dbReference type="Gene3D" id="3.90.1150.10">
    <property type="entry name" value="Aspartate Aminotransferase, domain 1"/>
    <property type="match status" value="1"/>
</dbReference>
<dbReference type="PANTHER" id="PTHR46383">
    <property type="entry name" value="ASPARTATE AMINOTRANSFERASE"/>
    <property type="match status" value="1"/>
</dbReference>
<dbReference type="FunFam" id="3.40.640.10:FF:000033">
    <property type="entry name" value="Aspartate aminotransferase"/>
    <property type="match status" value="1"/>
</dbReference>
<dbReference type="InterPro" id="IPR015424">
    <property type="entry name" value="PyrdxlP-dep_Trfase"/>
</dbReference>
<evidence type="ECO:0000256" key="2">
    <source>
        <dbReference type="ARBA" id="ARBA00007441"/>
    </source>
</evidence>
<evidence type="ECO:0000256" key="4">
    <source>
        <dbReference type="ARBA" id="ARBA00022679"/>
    </source>
</evidence>
<comment type="cofactor">
    <cofactor evidence="1 6">
        <name>pyridoxal 5'-phosphate</name>
        <dbReference type="ChEBI" id="CHEBI:597326"/>
    </cofactor>
</comment>
<dbReference type="AlphaFoldDB" id="A0A3A4R0H3"/>
<reference evidence="8 9" key="1">
    <citation type="journal article" date="2017" name="ISME J.">
        <title>Energy and carbon metabolisms in a deep terrestrial subsurface fluid microbial community.</title>
        <authorList>
            <person name="Momper L."/>
            <person name="Jungbluth S.P."/>
            <person name="Lee M.D."/>
            <person name="Amend J.P."/>
        </authorList>
    </citation>
    <scope>NUCLEOTIDE SEQUENCE [LARGE SCALE GENOMIC DNA]</scope>
    <source>
        <strain evidence="8">SURF_26</strain>
    </source>
</reference>
<dbReference type="Pfam" id="PF00155">
    <property type="entry name" value="Aminotran_1_2"/>
    <property type="match status" value="1"/>
</dbReference>
<dbReference type="CDD" id="cd00609">
    <property type="entry name" value="AAT_like"/>
    <property type="match status" value="1"/>
</dbReference>
<dbReference type="Gene3D" id="3.40.640.10">
    <property type="entry name" value="Type I PLP-dependent aspartate aminotransferase-like (Major domain)"/>
    <property type="match status" value="1"/>
</dbReference>
<proteinExistence type="inferred from homology"/>
<keyword evidence="3 6" id="KW-0032">Aminotransferase</keyword>
<evidence type="ECO:0000256" key="3">
    <source>
        <dbReference type="ARBA" id="ARBA00022576"/>
    </source>
</evidence>
<dbReference type="EMBL" id="QZJZ01000045">
    <property type="protein sequence ID" value="RJP59640.1"/>
    <property type="molecule type" value="Genomic_DNA"/>
</dbReference>
<dbReference type="GO" id="GO:0030170">
    <property type="term" value="F:pyridoxal phosphate binding"/>
    <property type="evidence" value="ECO:0007669"/>
    <property type="project" value="InterPro"/>
</dbReference>
<dbReference type="GO" id="GO:0006520">
    <property type="term" value="P:amino acid metabolic process"/>
    <property type="evidence" value="ECO:0007669"/>
    <property type="project" value="InterPro"/>
</dbReference>
<evidence type="ECO:0000313" key="8">
    <source>
        <dbReference type="EMBL" id="RJP59640.1"/>
    </source>
</evidence>
<dbReference type="SUPFAM" id="SSF53383">
    <property type="entry name" value="PLP-dependent transferases"/>
    <property type="match status" value="1"/>
</dbReference>
<evidence type="ECO:0000256" key="1">
    <source>
        <dbReference type="ARBA" id="ARBA00001933"/>
    </source>
</evidence>
<dbReference type="GO" id="GO:0008483">
    <property type="term" value="F:transaminase activity"/>
    <property type="evidence" value="ECO:0007669"/>
    <property type="project" value="UniProtKB-KW"/>
</dbReference>
<accession>A0A3A4R0H3</accession>
<dbReference type="InterPro" id="IPR004839">
    <property type="entry name" value="Aminotransferase_I/II_large"/>
</dbReference>
<comment type="caution">
    <text evidence="8">The sequence shown here is derived from an EMBL/GenBank/DDBJ whole genome shotgun (WGS) entry which is preliminary data.</text>
</comment>
<evidence type="ECO:0000256" key="5">
    <source>
        <dbReference type="ARBA" id="ARBA00022898"/>
    </source>
</evidence>
<keyword evidence="5" id="KW-0663">Pyridoxal phosphate</keyword>